<dbReference type="Proteomes" id="UP000019753">
    <property type="component" value="Unassembled WGS sequence"/>
</dbReference>
<evidence type="ECO:0000313" key="2">
    <source>
        <dbReference type="Proteomes" id="UP000019753"/>
    </source>
</evidence>
<name>A0A021VLB0_9CELL</name>
<dbReference type="EMBL" id="AXCW01000447">
    <property type="protein sequence ID" value="EYR61863.1"/>
    <property type="molecule type" value="Genomic_DNA"/>
</dbReference>
<reference evidence="1 2" key="1">
    <citation type="submission" date="2014-01" db="EMBL/GenBank/DDBJ databases">
        <title>Actinotalea ferrariae CF5-4.</title>
        <authorList>
            <person name="Chen F."/>
            <person name="Li Y."/>
            <person name="Wang G."/>
        </authorList>
    </citation>
    <scope>NUCLEOTIDE SEQUENCE [LARGE SCALE GENOMIC DNA]</scope>
    <source>
        <strain evidence="1 2">CF5-4</strain>
    </source>
</reference>
<keyword evidence="2" id="KW-1185">Reference proteome</keyword>
<comment type="caution">
    <text evidence="1">The sequence shown here is derived from an EMBL/GenBank/DDBJ whole genome shotgun (WGS) entry which is preliminary data.</text>
</comment>
<proteinExistence type="predicted"/>
<accession>A0A021VLB0</accession>
<evidence type="ECO:0008006" key="3">
    <source>
        <dbReference type="Google" id="ProtNLM"/>
    </source>
</evidence>
<sequence>MSDSVPPWPWWGASEPTPSQARLVVSTRTLSAAIEEALIGTFTRAALEVVLAEELRLTWNDSEHAPSSAESKRDVIRGYTAGWSVPELVALASRLAAEVAVAPHFLGPLRELISEYERGGGVVGPTKNLIFAANGPKPEIVLRDAVNNDIEIVANADYCLVYAEPVPPEGLSFARLIQWWREREAVPRDVSDREVGLRLHNRFLESLDSPPERVLFEVYAGRYKASFDIPALIPQVYLHYDPYDQRMRRALKGPAPLARQRMDFLLLFTDRRRVVIEVDGKQHYADGTTASPSRYAAMVSEDRRLRLAGYEVYRFGGNELNGTPASKAMVEDFFEQLTERMA</sequence>
<protein>
    <recommendedName>
        <fullName evidence="3">AbiJ-NTD3 domain-containing protein</fullName>
    </recommendedName>
</protein>
<evidence type="ECO:0000313" key="1">
    <source>
        <dbReference type="EMBL" id="EYR61863.1"/>
    </source>
</evidence>
<gene>
    <name evidence="1" type="ORF">N866_15010</name>
</gene>
<dbReference type="AlphaFoldDB" id="A0A021VLB0"/>
<organism evidence="1 2">
    <name type="scientific">Actinotalea ferrariae CF5-4</name>
    <dbReference type="NCBI Taxonomy" id="948458"/>
    <lineage>
        <taxon>Bacteria</taxon>
        <taxon>Bacillati</taxon>
        <taxon>Actinomycetota</taxon>
        <taxon>Actinomycetes</taxon>
        <taxon>Micrococcales</taxon>
        <taxon>Cellulomonadaceae</taxon>
        <taxon>Actinotalea</taxon>
    </lineage>
</organism>